<evidence type="ECO:0000313" key="5">
    <source>
        <dbReference type="Proteomes" id="UP000288716"/>
    </source>
</evidence>
<dbReference type="InterPro" id="IPR036236">
    <property type="entry name" value="Znf_C2H2_sf"/>
</dbReference>
<dbReference type="AlphaFoldDB" id="A0A443S1Y8"/>
<dbReference type="STRING" id="299467.A0A443S1Y8"/>
<evidence type="ECO:0000259" key="3">
    <source>
        <dbReference type="PROSITE" id="PS50157"/>
    </source>
</evidence>
<feature type="region of interest" description="Disordered" evidence="2">
    <location>
        <begin position="179"/>
        <end position="199"/>
    </location>
</feature>
<organism evidence="4 5">
    <name type="scientific">Leptotrombidium deliense</name>
    <dbReference type="NCBI Taxonomy" id="299467"/>
    <lineage>
        <taxon>Eukaryota</taxon>
        <taxon>Metazoa</taxon>
        <taxon>Ecdysozoa</taxon>
        <taxon>Arthropoda</taxon>
        <taxon>Chelicerata</taxon>
        <taxon>Arachnida</taxon>
        <taxon>Acari</taxon>
        <taxon>Acariformes</taxon>
        <taxon>Trombidiformes</taxon>
        <taxon>Prostigmata</taxon>
        <taxon>Anystina</taxon>
        <taxon>Parasitengona</taxon>
        <taxon>Trombiculoidea</taxon>
        <taxon>Trombiculidae</taxon>
        <taxon>Leptotrombidium</taxon>
    </lineage>
</organism>
<dbReference type="GO" id="GO:0000978">
    <property type="term" value="F:RNA polymerase II cis-regulatory region sequence-specific DNA binding"/>
    <property type="evidence" value="ECO:0007669"/>
    <property type="project" value="TreeGrafter"/>
</dbReference>
<feature type="domain" description="C2H2-type" evidence="3">
    <location>
        <begin position="291"/>
        <end position="319"/>
    </location>
</feature>
<gene>
    <name evidence="4" type="ORF">B4U80_10876</name>
</gene>
<keyword evidence="1" id="KW-0479">Metal-binding</keyword>
<dbReference type="PANTHER" id="PTHR46105:SF28">
    <property type="entry name" value="ZINC FINGER PROTEIN 37-LIKE"/>
    <property type="match status" value="1"/>
</dbReference>
<evidence type="ECO:0000256" key="2">
    <source>
        <dbReference type="SAM" id="MobiDB-lite"/>
    </source>
</evidence>
<dbReference type="Proteomes" id="UP000288716">
    <property type="component" value="Unassembled WGS sequence"/>
</dbReference>
<evidence type="ECO:0000256" key="1">
    <source>
        <dbReference type="PROSITE-ProRule" id="PRU00042"/>
    </source>
</evidence>
<feature type="domain" description="C2H2-type" evidence="3">
    <location>
        <begin position="320"/>
        <end position="343"/>
    </location>
</feature>
<dbReference type="GO" id="GO:0008270">
    <property type="term" value="F:zinc ion binding"/>
    <property type="evidence" value="ECO:0007669"/>
    <property type="project" value="UniProtKB-KW"/>
</dbReference>
<dbReference type="InterPro" id="IPR013087">
    <property type="entry name" value="Znf_C2H2_type"/>
</dbReference>
<dbReference type="PROSITE" id="PS50157">
    <property type="entry name" value="ZINC_FINGER_C2H2_2"/>
    <property type="match status" value="3"/>
</dbReference>
<reference evidence="4 5" key="1">
    <citation type="journal article" date="2018" name="Gigascience">
        <title>Genomes of trombidid mites reveal novel predicted allergens and laterally-transferred genes associated with secondary metabolism.</title>
        <authorList>
            <person name="Dong X."/>
            <person name="Chaisiri K."/>
            <person name="Xia D."/>
            <person name="Armstrong S.D."/>
            <person name="Fang Y."/>
            <person name="Donnelly M.J."/>
            <person name="Kadowaki T."/>
            <person name="McGarry J.W."/>
            <person name="Darby A.C."/>
            <person name="Makepeace B.L."/>
        </authorList>
    </citation>
    <scope>NUCLEOTIDE SEQUENCE [LARGE SCALE GENOMIC DNA]</scope>
    <source>
        <strain evidence="4">UoL-UT</strain>
    </source>
</reference>
<keyword evidence="1" id="KW-0862">Zinc</keyword>
<name>A0A443S1Y8_9ACAR</name>
<dbReference type="PANTHER" id="PTHR46105">
    <property type="entry name" value="AGAP004733-PA"/>
    <property type="match status" value="1"/>
</dbReference>
<protein>
    <submittedName>
        <fullName evidence="4">Zinc finger protein 501-like protein</fullName>
    </submittedName>
</protein>
<dbReference type="Gene3D" id="3.30.160.60">
    <property type="entry name" value="Classic Zinc Finger"/>
    <property type="match status" value="1"/>
</dbReference>
<dbReference type="SMART" id="SM00355">
    <property type="entry name" value="ZnF_C2H2"/>
    <property type="match status" value="3"/>
</dbReference>
<feature type="domain" description="C2H2-type" evidence="3">
    <location>
        <begin position="349"/>
        <end position="381"/>
    </location>
</feature>
<dbReference type="Pfam" id="PF00096">
    <property type="entry name" value="zf-C2H2"/>
    <property type="match status" value="1"/>
</dbReference>
<evidence type="ECO:0000313" key="4">
    <source>
        <dbReference type="EMBL" id="RWS21559.1"/>
    </source>
</evidence>
<dbReference type="EMBL" id="NCKV01011729">
    <property type="protein sequence ID" value="RWS21559.1"/>
    <property type="molecule type" value="Genomic_DNA"/>
</dbReference>
<dbReference type="InterPro" id="IPR050457">
    <property type="entry name" value="ZnFinger_BTB_dom_contain"/>
</dbReference>
<comment type="caution">
    <text evidence="4">The sequence shown here is derived from an EMBL/GenBank/DDBJ whole genome shotgun (WGS) entry which is preliminary data.</text>
</comment>
<dbReference type="GO" id="GO:0000981">
    <property type="term" value="F:DNA-binding transcription factor activity, RNA polymerase II-specific"/>
    <property type="evidence" value="ECO:0007669"/>
    <property type="project" value="TreeGrafter"/>
</dbReference>
<accession>A0A443S1Y8</accession>
<dbReference type="SUPFAM" id="SSF57667">
    <property type="entry name" value="beta-beta-alpha zinc fingers"/>
    <property type="match status" value="1"/>
</dbReference>
<dbReference type="PROSITE" id="PS00028">
    <property type="entry name" value="ZINC_FINGER_C2H2_1"/>
    <property type="match status" value="2"/>
</dbReference>
<keyword evidence="5" id="KW-1185">Reference proteome</keyword>
<keyword evidence="1" id="KW-0863">Zinc-finger</keyword>
<proteinExistence type="predicted"/>
<sequence length="391" mass="45399">MSVELKLNITSFSQIHKLAKSLNDLLTVEKCETFVSNIIKNLIENENSFYKLDSEEVKVILKHCRKTEALKLLPLLFKWCKLNAELINFKYFPWELINIDDYVNHIQRIIEIKNENSVDFAVKKEEIDSSNCETEIGNDEEQGSVISETINLKNDKGESHCENRTFEWVKQHLVKIEKPSNNNSSKYTSSSSSSKSFDLSQNSLESMEINSRKISKNVKNSVKSNKFKIFNTELHVDSHIEGAHKTETSKDTNNAAVKELPAIILNHKQRKDRPKTDCQFSSVKKNGVQKFRCNICKKLISTKQLTKRHIRTVHNKEERYSCNICEAKFKYDNSLVRHIQSVHESFGKYKCDICEKIFATEEYKKRHMKRCNESNHDWSSSSIESSSDENI</sequence>
<dbReference type="OrthoDB" id="6077919at2759"/>
<dbReference type="VEuPathDB" id="VectorBase:LDEU010481"/>